<keyword evidence="2" id="KW-0732">Signal</keyword>
<comment type="similarity">
    <text evidence="1">Belongs to the oxygen-dependent FAD-linked oxidoreductase family.</text>
</comment>
<dbReference type="AlphaFoldDB" id="A0A2P6NJQ0"/>
<dbReference type="InterPro" id="IPR012951">
    <property type="entry name" value="BBE"/>
</dbReference>
<feature type="domain" description="FAD-binding PCMH-type" evidence="4">
    <location>
        <begin position="72"/>
        <end position="251"/>
    </location>
</feature>
<dbReference type="InterPro" id="IPR016167">
    <property type="entry name" value="FAD-bd_PCMH_sub1"/>
</dbReference>
<accession>A0A2P6NJQ0</accession>
<dbReference type="Gene3D" id="3.30.43.10">
    <property type="entry name" value="Uridine Diphospho-n-acetylenolpyruvylglucosamine Reductase, domain 2"/>
    <property type="match status" value="1"/>
</dbReference>
<dbReference type="SUPFAM" id="SSF56176">
    <property type="entry name" value="FAD-binding/transporter-associated domain-like"/>
    <property type="match status" value="1"/>
</dbReference>
<gene>
    <name evidence="5" type="ORF">PROFUN_08385</name>
</gene>
<comment type="caution">
    <text evidence="5">The sequence shown here is derived from an EMBL/GenBank/DDBJ whole genome shotgun (WGS) entry which is preliminary data.</text>
</comment>
<dbReference type="GO" id="GO:0016491">
    <property type="term" value="F:oxidoreductase activity"/>
    <property type="evidence" value="ECO:0007669"/>
    <property type="project" value="InterPro"/>
</dbReference>
<dbReference type="Proteomes" id="UP000241769">
    <property type="component" value="Unassembled WGS sequence"/>
</dbReference>
<evidence type="ECO:0000313" key="6">
    <source>
        <dbReference type="Proteomes" id="UP000241769"/>
    </source>
</evidence>
<keyword evidence="3" id="KW-0325">Glycoprotein</keyword>
<organism evidence="5 6">
    <name type="scientific">Planoprotostelium fungivorum</name>
    <dbReference type="NCBI Taxonomy" id="1890364"/>
    <lineage>
        <taxon>Eukaryota</taxon>
        <taxon>Amoebozoa</taxon>
        <taxon>Evosea</taxon>
        <taxon>Variosea</taxon>
        <taxon>Cavosteliida</taxon>
        <taxon>Cavosteliaceae</taxon>
        <taxon>Planoprotostelium</taxon>
    </lineage>
</organism>
<dbReference type="GO" id="GO:0071949">
    <property type="term" value="F:FAD binding"/>
    <property type="evidence" value="ECO:0007669"/>
    <property type="project" value="InterPro"/>
</dbReference>
<dbReference type="Gene3D" id="3.30.465.10">
    <property type="match status" value="1"/>
</dbReference>
<keyword evidence="6" id="KW-1185">Reference proteome</keyword>
<evidence type="ECO:0000256" key="2">
    <source>
        <dbReference type="ARBA" id="ARBA00022729"/>
    </source>
</evidence>
<dbReference type="PANTHER" id="PTHR32448">
    <property type="entry name" value="OS08G0158400 PROTEIN"/>
    <property type="match status" value="1"/>
</dbReference>
<proteinExistence type="inferred from homology"/>
<dbReference type="Gene3D" id="3.40.462.20">
    <property type="match status" value="1"/>
</dbReference>
<dbReference type="InterPro" id="IPR016169">
    <property type="entry name" value="FAD-bd_PCMH_sub2"/>
</dbReference>
<dbReference type="InterPro" id="IPR016166">
    <property type="entry name" value="FAD-bd_PCMH"/>
</dbReference>
<dbReference type="Pfam" id="PF01565">
    <property type="entry name" value="FAD_binding_4"/>
    <property type="match status" value="1"/>
</dbReference>
<dbReference type="EMBL" id="MDYQ01000068">
    <property type="protein sequence ID" value="PRP84185.1"/>
    <property type="molecule type" value="Genomic_DNA"/>
</dbReference>
<reference evidence="5 6" key="1">
    <citation type="journal article" date="2018" name="Genome Biol. Evol.">
        <title>Multiple Roots of Fruiting Body Formation in Amoebozoa.</title>
        <authorList>
            <person name="Hillmann F."/>
            <person name="Forbes G."/>
            <person name="Novohradska S."/>
            <person name="Ferling I."/>
            <person name="Riege K."/>
            <person name="Groth M."/>
            <person name="Westermann M."/>
            <person name="Marz M."/>
            <person name="Spaller T."/>
            <person name="Winckler T."/>
            <person name="Schaap P."/>
            <person name="Glockner G."/>
        </authorList>
    </citation>
    <scope>NUCLEOTIDE SEQUENCE [LARGE SCALE GENOMIC DNA]</scope>
    <source>
        <strain evidence="5 6">Jena</strain>
    </source>
</reference>
<name>A0A2P6NJQ0_9EUKA</name>
<protein>
    <submittedName>
        <fullName evidence="5">FAD linked oxidase domain-containing protein</fullName>
    </submittedName>
</protein>
<evidence type="ECO:0000259" key="4">
    <source>
        <dbReference type="PROSITE" id="PS51387"/>
    </source>
</evidence>
<dbReference type="InParanoid" id="A0A2P6NJQ0"/>
<evidence type="ECO:0000256" key="3">
    <source>
        <dbReference type="ARBA" id="ARBA00023180"/>
    </source>
</evidence>
<dbReference type="InterPro" id="IPR006094">
    <property type="entry name" value="Oxid_FAD_bind_N"/>
</dbReference>
<sequence>MGAAVIECLPDAIIHMRDEAYQKVVRFVDVMTRDKDFGGRIVTRAACEPTTQNTHLPPCDYDLARKLPALRLDHRPLLIVFCTSAHDVSSCVKNIRTVWPQDPPKVNIRSGGHSYEGISCEDDAIVIDCSAMDDIMMSADDKTTLWVGAGCKLGRLYHFVSQNLGHEFDVPAGTAISVGAGGLMTGGGYGMLSRKVGLATDHVSAITMVDANGDVLVVDRQNHPDLFWAMRGAGGGSFGVVTKFRLEIVKAPPKVTLVHLEWDFDDIIHVISAFEEWLPSASDDFTAQLDCWATHLHLQGKFLGNPEECLKMLSSSPLLDGKKCPPRSIQMMYLSPAEANLKISCGTDATDFDDLIGGDKRNYCGAWPEEKKSKKKSDFVYRGKLFGPEGAAVVRSRLMQDKGKTAVCQLEAYGGFFSTCEEGDTPYPHRRDATISLQYWTNWDDEGLTTQEEKLDRDRSHEEWMKSWEADMATYVSGKKYRNYEDADSLCLDWGDLYYGKNFEKLKEIKGRYDPDDVFRCKFSIPLPSKSM</sequence>
<evidence type="ECO:0000256" key="1">
    <source>
        <dbReference type="ARBA" id="ARBA00005466"/>
    </source>
</evidence>
<dbReference type="OrthoDB" id="17071at2759"/>
<dbReference type="Pfam" id="PF08031">
    <property type="entry name" value="BBE"/>
    <property type="match status" value="1"/>
</dbReference>
<dbReference type="PROSITE" id="PS51387">
    <property type="entry name" value="FAD_PCMH"/>
    <property type="match status" value="1"/>
</dbReference>
<evidence type="ECO:0000313" key="5">
    <source>
        <dbReference type="EMBL" id="PRP84185.1"/>
    </source>
</evidence>
<dbReference type="STRING" id="1890364.A0A2P6NJQ0"/>
<dbReference type="InterPro" id="IPR036318">
    <property type="entry name" value="FAD-bd_PCMH-like_sf"/>
</dbReference>